<evidence type="ECO:0000256" key="2">
    <source>
        <dbReference type="ARBA" id="ARBA00005845"/>
    </source>
</evidence>
<organism evidence="7 8">
    <name type="scientific">Lithocarpus litseifolius</name>
    <dbReference type="NCBI Taxonomy" id="425828"/>
    <lineage>
        <taxon>Eukaryota</taxon>
        <taxon>Viridiplantae</taxon>
        <taxon>Streptophyta</taxon>
        <taxon>Embryophyta</taxon>
        <taxon>Tracheophyta</taxon>
        <taxon>Spermatophyta</taxon>
        <taxon>Magnoliopsida</taxon>
        <taxon>eudicotyledons</taxon>
        <taxon>Gunneridae</taxon>
        <taxon>Pentapetalae</taxon>
        <taxon>rosids</taxon>
        <taxon>fabids</taxon>
        <taxon>Fagales</taxon>
        <taxon>Fagaceae</taxon>
        <taxon>Lithocarpus</taxon>
    </lineage>
</organism>
<dbReference type="Pfam" id="PF04755">
    <property type="entry name" value="PAP_fibrillin"/>
    <property type="match status" value="1"/>
</dbReference>
<accession>A0AAW2BJV0</accession>
<evidence type="ECO:0000313" key="8">
    <source>
        <dbReference type="Proteomes" id="UP001459277"/>
    </source>
</evidence>
<evidence type="ECO:0000256" key="4">
    <source>
        <dbReference type="ARBA" id="ARBA00022946"/>
    </source>
</evidence>
<reference evidence="7 8" key="1">
    <citation type="submission" date="2024-01" db="EMBL/GenBank/DDBJ databases">
        <title>A telomere-to-telomere, gap-free genome of sweet tea (Lithocarpus litseifolius).</title>
        <authorList>
            <person name="Zhou J."/>
        </authorList>
    </citation>
    <scope>NUCLEOTIDE SEQUENCE [LARGE SCALE GENOMIC DNA]</scope>
    <source>
        <strain evidence="7">Zhou-2022a</strain>
        <tissue evidence="7">Leaf</tissue>
    </source>
</reference>
<keyword evidence="3" id="KW-0934">Plastid</keyword>
<protein>
    <recommendedName>
        <fullName evidence="6">Plastid lipid-associated protein/fibrillin conserved domain-containing protein</fullName>
    </recommendedName>
</protein>
<comment type="caution">
    <text evidence="7">The sequence shown here is derived from an EMBL/GenBank/DDBJ whole genome shotgun (WGS) entry which is preliminary data.</text>
</comment>
<evidence type="ECO:0000256" key="3">
    <source>
        <dbReference type="ARBA" id="ARBA00022640"/>
    </source>
</evidence>
<keyword evidence="4" id="KW-0809">Transit peptide</keyword>
<keyword evidence="8" id="KW-1185">Reference proteome</keyword>
<evidence type="ECO:0000256" key="5">
    <source>
        <dbReference type="SAM" id="MobiDB-lite"/>
    </source>
</evidence>
<dbReference type="AlphaFoldDB" id="A0AAW2BJV0"/>
<sequence>MALLFTTTSSLFTKIPNPNIHSNSNYKLSSPLPLPVLSFTKPKSKTHFLQVTHSSLSESDPTPNFRVSDEWGEPSEPEPEPESPPDPPKNEDEWGQDDATPKPNAAASSSVTEEDKYATIGNGSGNGNGNGNNAASTAKPDVSPEENKLAELKRCLVDTVYGTEFGFRASPEVRAEVSELVNQLEAANPTRAPTQSTGLLQGNWVLLYTAFSELLPLLAVGATPLLKVKEIRQVIDIGNLTIVNSTTLSGPFATFSFSATATFEVQSPTRIKVTFKEGTFQPPEIKSSIDLPENVDVFGQQINLLPVQQTLSPLQDAVASISRVISGQPPLKVPIPGDRTSSWLLVTYLDDDLRISRGDGGLFVLAKEGSPLLD</sequence>
<evidence type="ECO:0000259" key="6">
    <source>
        <dbReference type="Pfam" id="PF04755"/>
    </source>
</evidence>
<evidence type="ECO:0000313" key="7">
    <source>
        <dbReference type="EMBL" id="KAK9985165.1"/>
    </source>
</evidence>
<proteinExistence type="inferred from homology"/>
<feature type="region of interest" description="Disordered" evidence="5">
    <location>
        <begin position="50"/>
        <end position="146"/>
    </location>
</feature>
<dbReference type="Proteomes" id="UP001459277">
    <property type="component" value="Unassembled WGS sequence"/>
</dbReference>
<dbReference type="InterPro" id="IPR039633">
    <property type="entry name" value="PAP"/>
</dbReference>
<feature type="compositionally biased region" description="Polar residues" evidence="5">
    <location>
        <begin position="50"/>
        <end position="62"/>
    </location>
</feature>
<dbReference type="GO" id="GO:0009536">
    <property type="term" value="C:plastid"/>
    <property type="evidence" value="ECO:0007669"/>
    <property type="project" value="UniProtKB-SubCell"/>
</dbReference>
<comment type="similarity">
    <text evidence="2">Belongs to the PAP/fibrillin family.</text>
</comment>
<comment type="subcellular location">
    <subcellularLocation>
        <location evidence="1">Plastid</location>
    </subcellularLocation>
</comment>
<gene>
    <name evidence="7" type="ORF">SO802_034690</name>
</gene>
<dbReference type="InterPro" id="IPR006843">
    <property type="entry name" value="PAP/fibrillin_dom"/>
</dbReference>
<feature type="compositionally biased region" description="Acidic residues" evidence="5">
    <location>
        <begin position="70"/>
        <end position="83"/>
    </location>
</feature>
<feature type="domain" description="Plastid lipid-associated protein/fibrillin conserved" evidence="6">
    <location>
        <begin position="151"/>
        <end position="366"/>
    </location>
</feature>
<dbReference type="PANTHER" id="PTHR31906">
    <property type="entry name" value="PLASTID-LIPID-ASSOCIATED PROTEIN 4, CHLOROPLASTIC-RELATED"/>
    <property type="match status" value="1"/>
</dbReference>
<name>A0AAW2BJV0_9ROSI</name>
<dbReference type="EMBL" id="JAZDWU010000012">
    <property type="protein sequence ID" value="KAK9985165.1"/>
    <property type="molecule type" value="Genomic_DNA"/>
</dbReference>
<evidence type="ECO:0000256" key="1">
    <source>
        <dbReference type="ARBA" id="ARBA00004474"/>
    </source>
</evidence>